<comment type="caution">
    <text evidence="8">The sequence shown here is derived from an EMBL/GenBank/DDBJ whole genome shotgun (WGS) entry which is preliminary data.</text>
</comment>
<proteinExistence type="inferred from homology"/>
<evidence type="ECO:0000259" key="6">
    <source>
        <dbReference type="Pfam" id="PF00419"/>
    </source>
</evidence>
<dbReference type="PANTHER" id="PTHR33420:SF12">
    <property type="entry name" value="FIMBRIN-LIKE PROTEIN FIMI-RELATED"/>
    <property type="match status" value="1"/>
</dbReference>
<dbReference type="Pfam" id="PF00419">
    <property type="entry name" value="Fimbrial"/>
    <property type="match status" value="1"/>
</dbReference>
<dbReference type="InterPro" id="IPR008966">
    <property type="entry name" value="Adhesion_dom_sf"/>
</dbReference>
<evidence type="ECO:0000256" key="5">
    <source>
        <dbReference type="SAM" id="SignalP"/>
    </source>
</evidence>
<dbReference type="InterPro" id="IPR000259">
    <property type="entry name" value="Adhesion_dom_fimbrial"/>
</dbReference>
<keyword evidence="4" id="KW-0281">Fimbrium</keyword>
<evidence type="ECO:0000259" key="7">
    <source>
        <dbReference type="Pfam" id="PF22003"/>
    </source>
</evidence>
<evidence type="ECO:0000256" key="1">
    <source>
        <dbReference type="ARBA" id="ARBA00004561"/>
    </source>
</evidence>
<feature type="domain" description="MrkD-like receptor binding" evidence="7">
    <location>
        <begin position="54"/>
        <end position="188"/>
    </location>
</feature>
<dbReference type="InterPro" id="IPR036937">
    <property type="entry name" value="Adhesion_dom_fimbrial_sf"/>
</dbReference>
<comment type="subcellular location">
    <subcellularLocation>
        <location evidence="1">Fimbrium</location>
    </subcellularLocation>
</comment>
<dbReference type="SUPFAM" id="SSF49401">
    <property type="entry name" value="Bacterial adhesins"/>
    <property type="match status" value="1"/>
</dbReference>
<keyword evidence="3 5" id="KW-0732">Signal</keyword>
<dbReference type="Gene3D" id="2.60.40.3310">
    <property type="match status" value="1"/>
</dbReference>
<name>A0A157ZA28_9BURK</name>
<feature type="signal peptide" evidence="5">
    <location>
        <begin position="1"/>
        <end position="36"/>
    </location>
</feature>
<evidence type="ECO:0000256" key="4">
    <source>
        <dbReference type="ARBA" id="ARBA00023263"/>
    </source>
</evidence>
<sequence length="362" mass="36812">MSKRVIFRNADGKRHTGMRFLLLAFLLCLSCGRSFASTCSGTVQTFTLTLPSSISVPRDAPVGSLLTNWVYSTSSTNLWSCSANNDAAGVSGKVGPSFTVSSGVTYGSGPGGASVNVYQTNIPGVGIALAGSLYHGYAGWTSWNGFNTSWGGPVFSPLSGTFPMGGQIAVALVKTGAVTASGTIASSTVLQLAPYTSSGAQSGQADSYVITAVNVVPMSCTTPDVNVPMGTFTLSDFPAVGSLSPRPAAFNIQLLNCPAGVAVSGTQSGTIHSVMYRIDPTNGLAATNVAKLSGSPTAAGVGIQLFTSTGSVFPLASLQTLSGFSGTAGGNYTIPMTARYYRTGTVSAGPANTTMTLTVSYQ</sequence>
<feature type="domain" description="Fimbrial-type adhesion" evidence="6">
    <location>
        <begin position="215"/>
        <end position="362"/>
    </location>
</feature>
<organism evidence="8 9">
    <name type="scientific">Caballeronia pedi</name>
    <dbReference type="NCBI Taxonomy" id="1777141"/>
    <lineage>
        <taxon>Bacteria</taxon>
        <taxon>Pseudomonadati</taxon>
        <taxon>Pseudomonadota</taxon>
        <taxon>Betaproteobacteria</taxon>
        <taxon>Burkholderiales</taxon>
        <taxon>Burkholderiaceae</taxon>
        <taxon>Caballeronia</taxon>
    </lineage>
</organism>
<dbReference type="RefSeq" id="WP_061173045.1">
    <property type="nucleotide sequence ID" value="NZ_FCOE02000001.1"/>
</dbReference>
<gene>
    <name evidence="8" type="ORF">AWB80_00522</name>
</gene>
<reference evidence="8" key="1">
    <citation type="submission" date="2016-01" db="EMBL/GenBank/DDBJ databases">
        <authorList>
            <person name="Peeters C."/>
        </authorList>
    </citation>
    <scope>NUCLEOTIDE SEQUENCE [LARGE SCALE GENOMIC DNA]</scope>
    <source>
        <strain evidence="8">LMG 29323</strain>
    </source>
</reference>
<dbReference type="STRING" id="1777141.AWB80_00522"/>
<dbReference type="InterPro" id="IPR054160">
    <property type="entry name" value="MrkD_recept-bd"/>
</dbReference>
<dbReference type="PANTHER" id="PTHR33420">
    <property type="entry name" value="FIMBRIAL SUBUNIT ELFA-RELATED"/>
    <property type="match status" value="1"/>
</dbReference>
<dbReference type="Proteomes" id="UP000054911">
    <property type="component" value="Unassembled WGS sequence"/>
</dbReference>
<keyword evidence="9" id="KW-1185">Reference proteome</keyword>
<evidence type="ECO:0000313" key="8">
    <source>
        <dbReference type="EMBL" id="SAK42402.1"/>
    </source>
</evidence>
<dbReference type="GO" id="GO:0009289">
    <property type="term" value="C:pilus"/>
    <property type="evidence" value="ECO:0007669"/>
    <property type="project" value="UniProtKB-SubCell"/>
</dbReference>
<dbReference type="EMBL" id="FCOE02000001">
    <property type="protein sequence ID" value="SAK42402.1"/>
    <property type="molecule type" value="Genomic_DNA"/>
</dbReference>
<evidence type="ECO:0000313" key="9">
    <source>
        <dbReference type="Proteomes" id="UP000054911"/>
    </source>
</evidence>
<comment type="similarity">
    <text evidence="2">Belongs to the fimbrial protein family.</text>
</comment>
<protein>
    <submittedName>
        <fullName evidence="8">Type-1 fimbrial protein subunit A</fullName>
    </submittedName>
</protein>
<evidence type="ECO:0000256" key="3">
    <source>
        <dbReference type="ARBA" id="ARBA00022729"/>
    </source>
</evidence>
<dbReference type="InterPro" id="IPR050263">
    <property type="entry name" value="Bact_Fimbrial_Adh_Pro"/>
</dbReference>
<dbReference type="OrthoDB" id="8781842at2"/>
<evidence type="ECO:0000256" key="2">
    <source>
        <dbReference type="ARBA" id="ARBA00006671"/>
    </source>
</evidence>
<accession>A0A157ZA28</accession>
<dbReference type="Pfam" id="PF22003">
    <property type="entry name" value="MrkDrd"/>
    <property type="match status" value="1"/>
</dbReference>
<feature type="chain" id="PRO_5007619038" evidence="5">
    <location>
        <begin position="37"/>
        <end position="362"/>
    </location>
</feature>
<dbReference type="GO" id="GO:0043709">
    <property type="term" value="P:cell adhesion involved in single-species biofilm formation"/>
    <property type="evidence" value="ECO:0007669"/>
    <property type="project" value="TreeGrafter"/>
</dbReference>
<dbReference type="Gene3D" id="2.60.40.1090">
    <property type="entry name" value="Fimbrial-type adhesion domain"/>
    <property type="match status" value="1"/>
</dbReference>
<dbReference type="AlphaFoldDB" id="A0A157ZA28"/>